<dbReference type="Pfam" id="PF00920">
    <property type="entry name" value="ILVD_EDD_N"/>
    <property type="match status" value="1"/>
</dbReference>
<dbReference type="InterPro" id="IPR052352">
    <property type="entry name" value="Sugar_Degrad_Dehydratases"/>
</dbReference>
<dbReference type="Gene3D" id="3.50.30.80">
    <property type="entry name" value="IlvD/EDD C-terminal domain-like"/>
    <property type="match status" value="1"/>
</dbReference>
<dbReference type="InterPro" id="IPR000581">
    <property type="entry name" value="ILV_EDD_N"/>
</dbReference>
<keyword evidence="9" id="KW-1185">Reference proteome</keyword>
<dbReference type="InterPro" id="IPR042096">
    <property type="entry name" value="Dihydro-acid_dehy_C"/>
</dbReference>
<evidence type="ECO:0000256" key="2">
    <source>
        <dbReference type="ARBA" id="ARBA00022723"/>
    </source>
</evidence>
<evidence type="ECO:0000259" key="7">
    <source>
        <dbReference type="Pfam" id="PF24877"/>
    </source>
</evidence>
<proteinExistence type="inferred from homology"/>
<dbReference type="SUPFAM" id="SSF52016">
    <property type="entry name" value="LeuD/IlvD-like"/>
    <property type="match status" value="1"/>
</dbReference>
<dbReference type="SUPFAM" id="SSF143975">
    <property type="entry name" value="IlvD/EDD N-terminal domain-like"/>
    <property type="match status" value="1"/>
</dbReference>
<dbReference type="GO" id="GO:0046872">
    <property type="term" value="F:metal ion binding"/>
    <property type="evidence" value="ECO:0007669"/>
    <property type="project" value="UniProtKB-KW"/>
</dbReference>
<comment type="similarity">
    <text evidence="1">Belongs to the IlvD/Edd family.</text>
</comment>
<evidence type="ECO:0000259" key="6">
    <source>
        <dbReference type="Pfam" id="PF00920"/>
    </source>
</evidence>
<keyword evidence="3" id="KW-0408">Iron</keyword>
<keyword evidence="2" id="KW-0479">Metal-binding</keyword>
<dbReference type="InterPro" id="IPR056740">
    <property type="entry name" value="ILV_EDD_C"/>
</dbReference>
<dbReference type="AlphaFoldDB" id="A0A7X9ZW16"/>
<dbReference type="GO" id="GO:0004160">
    <property type="term" value="F:dihydroxy-acid dehydratase activity"/>
    <property type="evidence" value="ECO:0007669"/>
    <property type="project" value="UniProtKB-EC"/>
</dbReference>
<evidence type="ECO:0000313" key="9">
    <source>
        <dbReference type="Proteomes" id="UP000583127"/>
    </source>
</evidence>
<keyword evidence="4" id="KW-0411">Iron-sulfur</keyword>
<dbReference type="PROSITE" id="PS00886">
    <property type="entry name" value="ILVD_EDD_1"/>
    <property type="match status" value="1"/>
</dbReference>
<feature type="domain" description="Dihydroxy-acid/6-phosphogluconate dehydratase N-terminal" evidence="6">
    <location>
        <begin position="45"/>
        <end position="355"/>
    </location>
</feature>
<dbReference type="PANTHER" id="PTHR43183">
    <property type="entry name" value="HYPOTHETICAL DIHYDROXYACID DEHYDRATASE (EUROFUNG)-RELATED"/>
    <property type="match status" value="1"/>
</dbReference>
<reference evidence="8 9" key="1">
    <citation type="submission" date="2020-04" db="EMBL/GenBank/DDBJ databases">
        <title>Paraburkholderia sp. G-4-1-8 isolated from soil.</title>
        <authorList>
            <person name="Dahal R.H."/>
        </authorList>
    </citation>
    <scope>NUCLEOTIDE SEQUENCE [LARGE SCALE GENOMIC DNA]</scope>
    <source>
        <strain evidence="8 9">G-4-1-8</strain>
    </source>
</reference>
<dbReference type="EMBL" id="JABBFZ010000002">
    <property type="protein sequence ID" value="NML30231.1"/>
    <property type="molecule type" value="Genomic_DNA"/>
</dbReference>
<gene>
    <name evidence="8" type="ORF">HHL14_05225</name>
</gene>
<evidence type="ECO:0000313" key="8">
    <source>
        <dbReference type="EMBL" id="NML30231.1"/>
    </source>
</evidence>
<comment type="caution">
    <text evidence="8">The sequence shown here is derived from an EMBL/GenBank/DDBJ whole genome shotgun (WGS) entry which is preliminary data.</text>
</comment>
<sequence>MSDQPSNKPVGFAKGLTNYGDREFSVYLRRTFASSMGYSREMLERPIVGIAHSASGFNNCHRHFPEMIDAVKRGVLAAGGLPIEFPTISLGETFLAPTSLKFRNLMSMDVEEMTRAQPMDSVVLLGGCDKTVPAQLMGAASANLPAVQLVAGPMSTSRHRGERLGACTDCRRFWARFRANEIDAREIDTVERRLASTAGTCAVMGTASTMAIIAETLGMMPANSAACPAVDADRLRIAEETGRIAFELIAKPILPSDIITARSVENALRVLLAIGGSTNAVIHLTAIAGRVGVKVDLQRLNELSDTTPVLVNLKPTGEHYMEDLYAAGGVPAILRELKHLLHLDCRTVSGETLGERLHDVSWVDQTVVRPYAQPVRETGGLVALFGNLAPGGAILKRSAADPQLFEREGRAVVFESLEDLANRIDSDDLDVNADDFLVLQNAGPTSASAMPEAGYLPIPAKLARAGVKDMVRMSDARMSGTAYGTIVLHITPDSASGGPLGLVRNGDRIRLSVANRALDLLVSDEELTRRRAALPPRTQAPAARGYAKLYEQEILQADEGCDFRFLK</sequence>
<evidence type="ECO:0000256" key="1">
    <source>
        <dbReference type="ARBA" id="ARBA00006486"/>
    </source>
</evidence>
<protein>
    <submittedName>
        <fullName evidence="8">Dihydroxy-acid dehydratase</fullName>
        <ecNumber evidence="8">4.2.1.9</ecNumber>
    </submittedName>
</protein>
<accession>A0A7X9ZW16</accession>
<dbReference type="InterPro" id="IPR020558">
    <property type="entry name" value="DiOHA_6PGluconate_deHydtase_CS"/>
</dbReference>
<dbReference type="Pfam" id="PF24877">
    <property type="entry name" value="ILV_EDD_C"/>
    <property type="match status" value="1"/>
</dbReference>
<dbReference type="GO" id="GO:0051536">
    <property type="term" value="F:iron-sulfur cluster binding"/>
    <property type="evidence" value="ECO:0007669"/>
    <property type="project" value="UniProtKB-KW"/>
</dbReference>
<feature type="domain" description="Dihydroxy-acid/6-phosphogluconate dehydratase C-terminal" evidence="7">
    <location>
        <begin position="367"/>
        <end position="561"/>
    </location>
</feature>
<dbReference type="PANTHER" id="PTHR43183:SF1">
    <property type="entry name" value="HYPOTHETICAL DIHYDROXY-ACID DEHYDRATASE (EUROFUNG)-RELATED"/>
    <property type="match status" value="1"/>
</dbReference>
<evidence type="ECO:0000256" key="4">
    <source>
        <dbReference type="ARBA" id="ARBA00023014"/>
    </source>
</evidence>
<dbReference type="NCBIfam" id="NF004784">
    <property type="entry name" value="PRK06131.1"/>
    <property type="match status" value="1"/>
</dbReference>
<evidence type="ECO:0000256" key="3">
    <source>
        <dbReference type="ARBA" id="ARBA00023004"/>
    </source>
</evidence>
<name>A0A7X9ZW16_9BURK</name>
<evidence type="ECO:0000256" key="5">
    <source>
        <dbReference type="ARBA" id="ARBA00023239"/>
    </source>
</evidence>
<keyword evidence="5 8" id="KW-0456">Lyase</keyword>
<dbReference type="RefSeq" id="WP_169496511.1">
    <property type="nucleotide sequence ID" value="NZ_JABBFZ010000002.1"/>
</dbReference>
<dbReference type="InterPro" id="IPR037237">
    <property type="entry name" value="IlvD/EDD_N"/>
</dbReference>
<organism evidence="8 9">
    <name type="scientific">Paraburkholderia antibiotica</name>
    <dbReference type="NCBI Taxonomy" id="2728839"/>
    <lineage>
        <taxon>Bacteria</taxon>
        <taxon>Pseudomonadati</taxon>
        <taxon>Pseudomonadota</taxon>
        <taxon>Betaproteobacteria</taxon>
        <taxon>Burkholderiales</taxon>
        <taxon>Burkholderiaceae</taxon>
        <taxon>Paraburkholderia</taxon>
    </lineage>
</organism>
<dbReference type="EC" id="4.2.1.9" evidence="8"/>
<dbReference type="Proteomes" id="UP000583127">
    <property type="component" value="Unassembled WGS sequence"/>
</dbReference>